<dbReference type="RefSeq" id="WP_264327232.1">
    <property type="nucleotide sequence ID" value="NZ_JADEXQ010000103.1"/>
</dbReference>
<dbReference type="NCBIfam" id="TIGR00621">
    <property type="entry name" value="ssb"/>
    <property type="match status" value="1"/>
</dbReference>
<dbReference type="InterPro" id="IPR012340">
    <property type="entry name" value="NA-bd_OB-fold"/>
</dbReference>
<protein>
    <recommendedName>
        <fullName evidence="3">Single-stranded DNA-binding protein</fullName>
    </recommendedName>
</protein>
<dbReference type="InterPro" id="IPR011344">
    <property type="entry name" value="ssDNA-bd"/>
</dbReference>
<evidence type="ECO:0000256" key="2">
    <source>
        <dbReference type="PROSITE-ProRule" id="PRU00252"/>
    </source>
</evidence>
<dbReference type="Proteomes" id="UP000625316">
    <property type="component" value="Unassembled WGS sequence"/>
</dbReference>
<organism evidence="4 5">
    <name type="scientific">Romeriopsis navalis LEGE 11480</name>
    <dbReference type="NCBI Taxonomy" id="2777977"/>
    <lineage>
        <taxon>Bacteria</taxon>
        <taxon>Bacillati</taxon>
        <taxon>Cyanobacteriota</taxon>
        <taxon>Cyanophyceae</taxon>
        <taxon>Leptolyngbyales</taxon>
        <taxon>Leptolyngbyaceae</taxon>
        <taxon>Romeriopsis</taxon>
        <taxon>Romeriopsis navalis</taxon>
    </lineage>
</organism>
<evidence type="ECO:0000256" key="1">
    <source>
        <dbReference type="ARBA" id="ARBA00023125"/>
    </source>
</evidence>
<dbReference type="PROSITE" id="PS50935">
    <property type="entry name" value="SSB"/>
    <property type="match status" value="1"/>
</dbReference>
<dbReference type="CDD" id="cd04496">
    <property type="entry name" value="SSB_OBF"/>
    <property type="match status" value="1"/>
</dbReference>
<keyword evidence="1 2" id="KW-0238">DNA-binding</keyword>
<dbReference type="GO" id="GO:0003697">
    <property type="term" value="F:single-stranded DNA binding"/>
    <property type="evidence" value="ECO:0007669"/>
    <property type="project" value="InterPro"/>
</dbReference>
<reference evidence="4" key="1">
    <citation type="submission" date="2020-10" db="EMBL/GenBank/DDBJ databases">
        <authorList>
            <person name="Castelo-Branco R."/>
            <person name="Eusebio N."/>
            <person name="Adriana R."/>
            <person name="Vieira A."/>
            <person name="Brugerolle De Fraissinette N."/>
            <person name="Rezende De Castro R."/>
            <person name="Schneider M.P."/>
            <person name="Vasconcelos V."/>
            <person name="Leao P.N."/>
        </authorList>
    </citation>
    <scope>NUCLEOTIDE SEQUENCE</scope>
    <source>
        <strain evidence="4">LEGE 11480</strain>
    </source>
</reference>
<dbReference type="EMBL" id="JADEXQ010000103">
    <property type="protein sequence ID" value="MBE9032412.1"/>
    <property type="molecule type" value="Genomic_DNA"/>
</dbReference>
<dbReference type="Pfam" id="PF00436">
    <property type="entry name" value="SSB"/>
    <property type="match status" value="1"/>
</dbReference>
<evidence type="ECO:0000256" key="3">
    <source>
        <dbReference type="RuleBase" id="RU000524"/>
    </source>
</evidence>
<gene>
    <name evidence="4" type="ORF">IQ266_21980</name>
</gene>
<dbReference type="AlphaFoldDB" id="A0A928VRH7"/>
<dbReference type="GO" id="GO:0009295">
    <property type="term" value="C:nucleoid"/>
    <property type="evidence" value="ECO:0007669"/>
    <property type="project" value="TreeGrafter"/>
</dbReference>
<dbReference type="InterPro" id="IPR000424">
    <property type="entry name" value="Primosome_PriB/ssb"/>
</dbReference>
<sequence>MVAVSMRNQATIEGRVGNVPELRYTSSQKAVVNLSIAISNDYKAKDSDEWVKREPTWIEVVVWGKQAERCIESTAKGCRVQIHGSLTTIKKKRSQTVGNGKLAKPVEVEYKTIGITAAEIRYIDKPNSATESIAEPDF</sequence>
<dbReference type="PANTHER" id="PTHR10302">
    <property type="entry name" value="SINGLE-STRANDED DNA-BINDING PROTEIN"/>
    <property type="match status" value="1"/>
</dbReference>
<proteinExistence type="predicted"/>
<accession>A0A928VRH7</accession>
<dbReference type="PANTHER" id="PTHR10302:SF0">
    <property type="entry name" value="SINGLE-STRANDED DNA-BINDING PROTEIN, MITOCHONDRIAL"/>
    <property type="match status" value="1"/>
</dbReference>
<keyword evidence="5" id="KW-1185">Reference proteome</keyword>
<dbReference type="SUPFAM" id="SSF50249">
    <property type="entry name" value="Nucleic acid-binding proteins"/>
    <property type="match status" value="1"/>
</dbReference>
<evidence type="ECO:0000313" key="4">
    <source>
        <dbReference type="EMBL" id="MBE9032412.1"/>
    </source>
</evidence>
<dbReference type="GO" id="GO:0006260">
    <property type="term" value="P:DNA replication"/>
    <property type="evidence" value="ECO:0007669"/>
    <property type="project" value="InterPro"/>
</dbReference>
<evidence type="ECO:0000313" key="5">
    <source>
        <dbReference type="Proteomes" id="UP000625316"/>
    </source>
</evidence>
<dbReference type="Gene3D" id="2.40.50.140">
    <property type="entry name" value="Nucleic acid-binding proteins"/>
    <property type="match status" value="1"/>
</dbReference>
<comment type="caution">
    <text evidence="4">The sequence shown here is derived from an EMBL/GenBank/DDBJ whole genome shotgun (WGS) entry which is preliminary data.</text>
</comment>
<name>A0A928VRH7_9CYAN</name>